<dbReference type="Pfam" id="PF13411">
    <property type="entry name" value="MerR_1"/>
    <property type="match status" value="1"/>
</dbReference>
<evidence type="ECO:0000259" key="3">
    <source>
        <dbReference type="PROSITE" id="PS50937"/>
    </source>
</evidence>
<dbReference type="Proteomes" id="UP000733379">
    <property type="component" value="Unassembled WGS sequence"/>
</dbReference>
<dbReference type="RefSeq" id="WP_215923451.1">
    <property type="nucleotide sequence ID" value="NZ_JAHKNI010000021.1"/>
</dbReference>
<keyword evidence="1" id="KW-0238">DNA-binding</keyword>
<dbReference type="PANTHER" id="PTHR30204">
    <property type="entry name" value="REDOX-CYCLING DRUG-SENSING TRANSCRIPTIONAL ACTIVATOR SOXR"/>
    <property type="match status" value="1"/>
</dbReference>
<name>A0ABS6BDP7_9NOCA</name>
<dbReference type="Gene3D" id="1.10.1660.10">
    <property type="match status" value="1"/>
</dbReference>
<dbReference type="EMBL" id="JAHKNI010000021">
    <property type="protein sequence ID" value="MBU3067363.1"/>
    <property type="molecule type" value="Genomic_DNA"/>
</dbReference>
<dbReference type="InterPro" id="IPR000551">
    <property type="entry name" value="MerR-type_HTH_dom"/>
</dbReference>
<evidence type="ECO:0000313" key="4">
    <source>
        <dbReference type="EMBL" id="MBU3067363.1"/>
    </source>
</evidence>
<dbReference type="PROSITE" id="PS50937">
    <property type="entry name" value="HTH_MERR_2"/>
    <property type="match status" value="1"/>
</dbReference>
<evidence type="ECO:0000313" key="5">
    <source>
        <dbReference type="Proteomes" id="UP000733379"/>
    </source>
</evidence>
<dbReference type="InterPro" id="IPR047057">
    <property type="entry name" value="MerR_fam"/>
</dbReference>
<feature type="coiled-coil region" evidence="2">
    <location>
        <begin position="82"/>
        <end position="109"/>
    </location>
</feature>
<protein>
    <submittedName>
        <fullName evidence="4">MerR family transcriptional regulator</fullName>
    </submittedName>
</protein>
<dbReference type="CDD" id="cd01282">
    <property type="entry name" value="HTH_MerR-like_sg3"/>
    <property type="match status" value="1"/>
</dbReference>
<keyword evidence="2" id="KW-0175">Coiled coil</keyword>
<sequence>MLIGELARRTGVNERLLRHYERAGLLDSTRRANGYRDYDESAEQSVGQIRVLLAAGLPTAVIRQVLPCTRDDSSLRPCPGVLDTLRARLDDLDQRADELTRARHMLRATIAATERAAGQEHTPSNLL</sequence>
<dbReference type="SMART" id="SM00422">
    <property type="entry name" value="HTH_MERR"/>
    <property type="match status" value="1"/>
</dbReference>
<proteinExistence type="predicted"/>
<dbReference type="PANTHER" id="PTHR30204:SF93">
    <property type="entry name" value="HTH MERR-TYPE DOMAIN-CONTAINING PROTEIN"/>
    <property type="match status" value="1"/>
</dbReference>
<dbReference type="SUPFAM" id="SSF46955">
    <property type="entry name" value="Putative DNA-binding domain"/>
    <property type="match status" value="1"/>
</dbReference>
<evidence type="ECO:0000256" key="1">
    <source>
        <dbReference type="ARBA" id="ARBA00023125"/>
    </source>
</evidence>
<accession>A0ABS6BDP7</accession>
<organism evidence="4 5">
    <name type="scientific">Nocardia albiluteola</name>
    <dbReference type="NCBI Taxonomy" id="2842303"/>
    <lineage>
        <taxon>Bacteria</taxon>
        <taxon>Bacillati</taxon>
        <taxon>Actinomycetota</taxon>
        <taxon>Actinomycetes</taxon>
        <taxon>Mycobacteriales</taxon>
        <taxon>Nocardiaceae</taxon>
        <taxon>Nocardia</taxon>
    </lineage>
</organism>
<gene>
    <name evidence="4" type="ORF">KO481_38310</name>
</gene>
<dbReference type="InterPro" id="IPR009061">
    <property type="entry name" value="DNA-bd_dom_put_sf"/>
</dbReference>
<dbReference type="PROSITE" id="PS00552">
    <property type="entry name" value="HTH_MERR_1"/>
    <property type="match status" value="1"/>
</dbReference>
<keyword evidence="5" id="KW-1185">Reference proteome</keyword>
<reference evidence="4 5" key="1">
    <citation type="submission" date="2021-06" db="EMBL/GenBank/DDBJ databases">
        <title>Actinomycetes sequencing.</title>
        <authorList>
            <person name="Shan Q."/>
        </authorList>
    </citation>
    <scope>NUCLEOTIDE SEQUENCE [LARGE SCALE GENOMIC DNA]</scope>
    <source>
        <strain evidence="4 5">NEAU-G5</strain>
    </source>
</reference>
<dbReference type="PRINTS" id="PR00040">
    <property type="entry name" value="HTHMERR"/>
</dbReference>
<comment type="caution">
    <text evidence="4">The sequence shown here is derived from an EMBL/GenBank/DDBJ whole genome shotgun (WGS) entry which is preliminary data.</text>
</comment>
<feature type="domain" description="HTH merR-type" evidence="3">
    <location>
        <begin position="1"/>
        <end position="68"/>
    </location>
</feature>
<evidence type="ECO:0000256" key="2">
    <source>
        <dbReference type="SAM" id="Coils"/>
    </source>
</evidence>